<proteinExistence type="predicted"/>
<keyword evidence="1" id="KW-0539">Nucleus</keyword>
<organism evidence="5">
    <name type="scientific">Lupinus angustifolius</name>
    <name type="common">Narrow-leaved blue lupine</name>
    <dbReference type="NCBI Taxonomy" id="3871"/>
    <lineage>
        <taxon>Eukaryota</taxon>
        <taxon>Viridiplantae</taxon>
        <taxon>Streptophyta</taxon>
        <taxon>Embryophyta</taxon>
        <taxon>Tracheophyta</taxon>
        <taxon>Spermatophyta</taxon>
        <taxon>Magnoliopsida</taxon>
        <taxon>eudicotyledons</taxon>
        <taxon>Gunneridae</taxon>
        <taxon>Pentapetalae</taxon>
        <taxon>rosids</taxon>
        <taxon>fabids</taxon>
        <taxon>Fabales</taxon>
        <taxon>Fabaceae</taxon>
        <taxon>Papilionoideae</taxon>
        <taxon>50 kb inversion clade</taxon>
        <taxon>genistoids sensu lato</taxon>
        <taxon>core genistoids</taxon>
        <taxon>Genisteae</taxon>
        <taxon>Lupinus</taxon>
    </lineage>
</organism>
<dbReference type="SMART" id="SM00501">
    <property type="entry name" value="BRIGHT"/>
    <property type="match status" value="1"/>
</dbReference>
<feature type="region of interest" description="Disordered" evidence="2">
    <location>
        <begin position="393"/>
        <end position="471"/>
    </location>
</feature>
<dbReference type="InterPro" id="IPR036910">
    <property type="entry name" value="HMG_box_dom_sf"/>
</dbReference>
<evidence type="ECO:0000256" key="1">
    <source>
        <dbReference type="PROSITE-ProRule" id="PRU00267"/>
    </source>
</evidence>
<dbReference type="SUPFAM" id="SSF46774">
    <property type="entry name" value="ARID-like"/>
    <property type="match status" value="1"/>
</dbReference>
<dbReference type="SMART" id="SM01014">
    <property type="entry name" value="ARID"/>
    <property type="match status" value="1"/>
</dbReference>
<dbReference type="PANTHER" id="PTHR46691:SF3">
    <property type="entry name" value="HIGH MOBILITY GROUP B PROTEIN 15"/>
    <property type="match status" value="1"/>
</dbReference>
<dbReference type="Gene3D" id="1.10.30.10">
    <property type="entry name" value="High mobility group box domain"/>
    <property type="match status" value="1"/>
</dbReference>
<dbReference type="PROSITE" id="PS50118">
    <property type="entry name" value="HMG_BOX_2"/>
    <property type="match status" value="1"/>
</dbReference>
<dbReference type="InterPro" id="IPR045303">
    <property type="entry name" value="ARID_HMGB9-like"/>
</dbReference>
<evidence type="ECO:0000259" key="4">
    <source>
        <dbReference type="PROSITE" id="PS51011"/>
    </source>
</evidence>
<evidence type="ECO:0000256" key="2">
    <source>
        <dbReference type="SAM" id="MobiDB-lite"/>
    </source>
</evidence>
<dbReference type="Pfam" id="PF00505">
    <property type="entry name" value="HMG_box"/>
    <property type="match status" value="1"/>
</dbReference>
<sequence length="471" mass="52987">MSLLEIKSSTLEIQHDLTLLDYKYRLSLLKKINMQNQPSKTVQSQNNLKQLPLINKLKRILKFEITKLLMATTASGASKSLLPMEEAVPASSYRAYPIPLAKYEEVVENPNTFMFTLEKLHAEMGTKFIPIIGGRELNLHHLFVQVTCRGGLEKVIKDRKWKEVNATFNFPSTATNASFMLRKYYTSLIFHYEQVYYFKSLGWAPPPTSALPSQPTMPSPAPQMQSPQIQSSSNVAELPEMAASSASSAAIGVIEGKFELGYLVTVTIGSEKLKGILYHPPENSTFSAPHPIVLINNDNVSSPSGVRRRQRRKKSEIKRKDPAHPKPNRSGYNFFFGEQRARLKSLNQVKDKDISRVIGDLWNKLNEPERAVYQERAAKDKERYKTEMEDYHKKLKPDQVISDAEPSQQGLPEHDTDMVDAVADANSFQTPEESSSDEGEHEDGKTNENDFDMDASQSHDKGGSSCSGSEK</sequence>
<dbReference type="SUPFAM" id="SSF47095">
    <property type="entry name" value="HMG-box"/>
    <property type="match status" value="1"/>
</dbReference>
<dbReference type="InterPro" id="IPR036431">
    <property type="entry name" value="ARID_dom_sf"/>
</dbReference>
<dbReference type="AlphaFoldDB" id="A0A0D6DQD6"/>
<keyword evidence="1" id="KW-0238">DNA-binding</keyword>
<feature type="domain" description="HMG box" evidence="3">
    <location>
        <begin position="325"/>
        <end position="392"/>
    </location>
</feature>
<dbReference type="InterPro" id="IPR001606">
    <property type="entry name" value="ARID_dom"/>
</dbReference>
<dbReference type="InterPro" id="IPR009071">
    <property type="entry name" value="HMG_box_dom"/>
</dbReference>
<protein>
    <submittedName>
        <fullName evidence="5">Similar to high mobility group B protein 15</fullName>
    </submittedName>
</protein>
<feature type="compositionally biased region" description="Basic residues" evidence="2">
    <location>
        <begin position="306"/>
        <end position="317"/>
    </location>
</feature>
<gene>
    <name evidence="5" type="ORF">IPGPOLAND_0000009</name>
</gene>
<feature type="domain" description="ARID" evidence="4">
    <location>
        <begin position="107"/>
        <end position="197"/>
    </location>
</feature>
<dbReference type="EMBL" id="HF937076">
    <property type="protein sequence ID" value="CCW03274.1"/>
    <property type="molecule type" value="Genomic_DNA"/>
</dbReference>
<dbReference type="SMART" id="SM00398">
    <property type="entry name" value="HMG"/>
    <property type="match status" value="1"/>
</dbReference>
<dbReference type="GO" id="GO:0005634">
    <property type="term" value="C:nucleus"/>
    <property type="evidence" value="ECO:0007669"/>
    <property type="project" value="UniProtKB-UniRule"/>
</dbReference>
<dbReference type="GO" id="GO:0003677">
    <property type="term" value="F:DNA binding"/>
    <property type="evidence" value="ECO:0007669"/>
    <property type="project" value="UniProtKB-UniRule"/>
</dbReference>
<evidence type="ECO:0000259" key="3">
    <source>
        <dbReference type="PROSITE" id="PS50118"/>
    </source>
</evidence>
<accession>A0A0D6DQD6</accession>
<dbReference type="PANTHER" id="PTHR46691">
    <property type="entry name" value="HIGH MOBILITY GROUP B PROTEIN 9"/>
    <property type="match status" value="1"/>
</dbReference>
<dbReference type="Pfam" id="PF01388">
    <property type="entry name" value="ARID"/>
    <property type="match status" value="1"/>
</dbReference>
<dbReference type="PROSITE" id="PS51011">
    <property type="entry name" value="ARID"/>
    <property type="match status" value="1"/>
</dbReference>
<reference evidence="5" key="1">
    <citation type="submission" date="2013-03" db="EMBL/GenBank/DDBJ databases">
        <title>Microsatellite-based insight into Lupinus angustifolius genome: gene-rich regions sequencing and synteny to Medicago truncatula, Glycine max, Lotus japonicus, Phaseolus vulgaris and Cajanus cajan.</title>
        <authorList>
            <person name="Ksiazkiewicz M."/>
            <person name="Zielezinski A."/>
            <person name="Wyrwa K."/>
            <person name="Szczepaniak A."/>
            <person name="Rychel S."/>
            <person name="Karlowski W."/>
            <person name="Wolko B."/>
            <person name="Naganowska B."/>
        </authorList>
    </citation>
    <scope>NUCLEOTIDE SEQUENCE</scope>
</reference>
<evidence type="ECO:0000313" key="5">
    <source>
        <dbReference type="EMBL" id="CCW03274.1"/>
    </source>
</evidence>
<feature type="region of interest" description="Disordered" evidence="2">
    <location>
        <begin position="297"/>
        <end position="333"/>
    </location>
</feature>
<dbReference type="CDD" id="cd16872">
    <property type="entry name" value="ARID_HMGB9-like"/>
    <property type="match status" value="1"/>
</dbReference>
<name>A0A0D6DQD6_LUPAN</name>
<feature type="DNA-binding region" description="HMG box" evidence="1">
    <location>
        <begin position="325"/>
        <end position="392"/>
    </location>
</feature>
<dbReference type="Gene3D" id="1.10.150.60">
    <property type="entry name" value="ARID DNA-binding domain"/>
    <property type="match status" value="1"/>
</dbReference>
<dbReference type="CDD" id="cd22009">
    <property type="entry name" value="HMG-box_AtHMGB9-like"/>
    <property type="match status" value="1"/>
</dbReference>